<dbReference type="CDD" id="cd18785">
    <property type="entry name" value="SF2_C"/>
    <property type="match status" value="1"/>
</dbReference>
<sequence>MTASSDEVVVLTARIAELEAELAVVRARLNVLIDRTVEGASACGITSASSPADKLALFRQRFAGRDDVYAVRWTSKKTGKSGWSPAVRGGFYRGDESDADHLSLTDDVVERHLRGGSDYHVGLYPMIADDMCRLLVCDFDDESWRHDAAAYANECRRAGLQVLAEISRSGEGAHVWLFFNEAVPAATARVAGLGLLHAAMARVPGMSFASYDRFFPSQDTLPERSTGRGRLGNLIALPLQGDCRRRATSVFADPETWQPFGDQFAALAACAPATFAQLNELATSLATPRVGPSHMLARRPKRATIRASAKVMAGQKLTVRRDSMVHVPTAALPSAVVTELKHMASVANPEFYRKQAQRFSTFGTPRFVTCFEHDEGELRLPRGLSDEAVTLLNDAGFTVSVDIDRRAHHAIDIEFTGELRPSQQSAVDALLAHDMGVLVAPPGSGKTVIACALIAHRRVPSAILVNRADLVVQWRERLQQFLSLEEKQIGQLGAGRRKRRLTVDIIMMQSIGHRAGDPSILEDYGQLIVDECHGVAAPAIEAALRQVDVPLWTGLTATPYRADQLDGLITMQCGPIRHEIEQAVHGTRRLIVHDTVFTTGSDGASIQVIYSELAADTSRNETIIGHIVDAAESSRTCLVLTSRLEHLDALASGVTSRCGIEVVSLHGRLSPAQRREIRARLTALDDAGTPFVLVAIDKIAGEGLDLPTLDTLFLTVPVSFKGRVIQQIGRVTRGTESAAIVHDYRDSAVPVLERMHRRRRAVMAKEGFEEMS</sequence>
<dbReference type="SMART" id="SM00490">
    <property type="entry name" value="HELICc"/>
    <property type="match status" value="1"/>
</dbReference>
<organism evidence="8 9">
    <name type="scientific">Gordonia asplenii</name>
    <dbReference type="NCBI Taxonomy" id="2725283"/>
    <lineage>
        <taxon>Bacteria</taxon>
        <taxon>Bacillati</taxon>
        <taxon>Actinomycetota</taxon>
        <taxon>Actinomycetes</taxon>
        <taxon>Mycobacteriales</taxon>
        <taxon>Gordoniaceae</taxon>
        <taxon>Gordonia</taxon>
    </lineage>
</organism>
<dbReference type="GO" id="GO:0003677">
    <property type="term" value="F:DNA binding"/>
    <property type="evidence" value="ECO:0007669"/>
    <property type="project" value="InterPro"/>
</dbReference>
<dbReference type="SMART" id="SM00487">
    <property type="entry name" value="DEXDc"/>
    <property type="match status" value="1"/>
</dbReference>
<dbReference type="InterPro" id="IPR050615">
    <property type="entry name" value="ATP-dep_DNA_Helicase"/>
</dbReference>
<dbReference type="InterPro" id="IPR006935">
    <property type="entry name" value="Helicase/UvrB_N"/>
</dbReference>
<evidence type="ECO:0000256" key="3">
    <source>
        <dbReference type="ARBA" id="ARBA00022806"/>
    </source>
</evidence>
<dbReference type="RefSeq" id="WP_170192785.1">
    <property type="nucleotide sequence ID" value="NZ_JABBNB010000003.1"/>
</dbReference>
<keyword evidence="9" id="KW-1185">Reference proteome</keyword>
<keyword evidence="5" id="KW-0175">Coiled coil</keyword>
<protein>
    <submittedName>
        <fullName evidence="8">DEAD/DEAH box helicase family protein</fullName>
    </submittedName>
</protein>
<keyword evidence="3 8" id="KW-0347">Helicase</keyword>
<evidence type="ECO:0000259" key="6">
    <source>
        <dbReference type="PROSITE" id="PS51192"/>
    </source>
</evidence>
<reference evidence="8 9" key="1">
    <citation type="submission" date="2020-04" db="EMBL/GenBank/DDBJ databases">
        <title>Gordonia sp. nov. TBRC 11910.</title>
        <authorList>
            <person name="Suriyachadkun C."/>
        </authorList>
    </citation>
    <scope>NUCLEOTIDE SEQUENCE [LARGE SCALE GENOMIC DNA]</scope>
    <source>
        <strain evidence="8 9">TBRC 11910</strain>
    </source>
</reference>
<dbReference type="GO" id="GO:0005524">
    <property type="term" value="F:ATP binding"/>
    <property type="evidence" value="ECO:0007669"/>
    <property type="project" value="UniProtKB-KW"/>
</dbReference>
<evidence type="ECO:0000256" key="5">
    <source>
        <dbReference type="SAM" id="Coils"/>
    </source>
</evidence>
<dbReference type="PANTHER" id="PTHR11274">
    <property type="entry name" value="RAD25/XP-B DNA REPAIR HELICASE"/>
    <property type="match status" value="1"/>
</dbReference>
<dbReference type="GO" id="GO:0016787">
    <property type="term" value="F:hydrolase activity"/>
    <property type="evidence" value="ECO:0007669"/>
    <property type="project" value="UniProtKB-KW"/>
</dbReference>
<comment type="caution">
    <text evidence="8">The sequence shown here is derived from an EMBL/GenBank/DDBJ whole genome shotgun (WGS) entry which is preliminary data.</text>
</comment>
<evidence type="ECO:0000259" key="7">
    <source>
        <dbReference type="PROSITE" id="PS51194"/>
    </source>
</evidence>
<keyword evidence="4" id="KW-0067">ATP-binding</keyword>
<dbReference type="AlphaFoldDB" id="A0A848KPV9"/>
<evidence type="ECO:0000313" key="9">
    <source>
        <dbReference type="Proteomes" id="UP000550729"/>
    </source>
</evidence>
<dbReference type="GO" id="GO:0004386">
    <property type="term" value="F:helicase activity"/>
    <property type="evidence" value="ECO:0007669"/>
    <property type="project" value="UniProtKB-KW"/>
</dbReference>
<feature type="domain" description="Helicase ATP-binding" evidence="6">
    <location>
        <begin position="427"/>
        <end position="577"/>
    </location>
</feature>
<dbReference type="Pfam" id="PF04851">
    <property type="entry name" value="ResIII"/>
    <property type="match status" value="1"/>
</dbReference>
<dbReference type="PANTHER" id="PTHR11274:SF0">
    <property type="entry name" value="GENERAL TRANSCRIPTION AND DNA REPAIR FACTOR IIH HELICASE SUBUNIT XPB"/>
    <property type="match status" value="1"/>
</dbReference>
<dbReference type="InterPro" id="IPR014001">
    <property type="entry name" value="Helicase_ATP-bd"/>
</dbReference>
<name>A0A848KPV9_9ACTN</name>
<dbReference type="Gene3D" id="3.40.50.300">
    <property type="entry name" value="P-loop containing nucleotide triphosphate hydrolases"/>
    <property type="match status" value="2"/>
</dbReference>
<dbReference type="Proteomes" id="UP000550729">
    <property type="component" value="Unassembled WGS sequence"/>
</dbReference>
<dbReference type="PROSITE" id="PS51194">
    <property type="entry name" value="HELICASE_CTER"/>
    <property type="match status" value="1"/>
</dbReference>
<evidence type="ECO:0000256" key="2">
    <source>
        <dbReference type="ARBA" id="ARBA00022801"/>
    </source>
</evidence>
<dbReference type="EMBL" id="JABBNB010000003">
    <property type="protein sequence ID" value="NMO00272.1"/>
    <property type="molecule type" value="Genomic_DNA"/>
</dbReference>
<dbReference type="CDD" id="cd17926">
    <property type="entry name" value="DEXHc_RE"/>
    <property type="match status" value="1"/>
</dbReference>
<dbReference type="SUPFAM" id="SSF52540">
    <property type="entry name" value="P-loop containing nucleoside triphosphate hydrolases"/>
    <property type="match status" value="2"/>
</dbReference>
<dbReference type="InterPro" id="IPR027417">
    <property type="entry name" value="P-loop_NTPase"/>
</dbReference>
<dbReference type="InterPro" id="IPR001650">
    <property type="entry name" value="Helicase_C-like"/>
</dbReference>
<feature type="domain" description="Helicase C-terminal" evidence="7">
    <location>
        <begin position="622"/>
        <end position="772"/>
    </location>
</feature>
<evidence type="ECO:0000256" key="1">
    <source>
        <dbReference type="ARBA" id="ARBA00022741"/>
    </source>
</evidence>
<dbReference type="PROSITE" id="PS51192">
    <property type="entry name" value="HELICASE_ATP_BIND_1"/>
    <property type="match status" value="1"/>
</dbReference>
<dbReference type="Pfam" id="PF00271">
    <property type="entry name" value="Helicase_C"/>
    <property type="match status" value="1"/>
</dbReference>
<accession>A0A848KPV9</accession>
<gene>
    <name evidence="8" type="ORF">HH308_03480</name>
</gene>
<keyword evidence="2" id="KW-0378">Hydrolase</keyword>
<proteinExistence type="predicted"/>
<dbReference type="Pfam" id="PF22548">
    <property type="entry name" value="AEP-TOTE"/>
    <property type="match status" value="1"/>
</dbReference>
<feature type="coiled-coil region" evidence="5">
    <location>
        <begin position="1"/>
        <end position="35"/>
    </location>
</feature>
<dbReference type="InterPro" id="IPR054347">
    <property type="entry name" value="TOTE_primase"/>
</dbReference>
<keyword evidence="1" id="KW-0547">Nucleotide-binding</keyword>
<evidence type="ECO:0000313" key="8">
    <source>
        <dbReference type="EMBL" id="NMO00272.1"/>
    </source>
</evidence>
<evidence type="ECO:0000256" key="4">
    <source>
        <dbReference type="ARBA" id="ARBA00022840"/>
    </source>
</evidence>